<feature type="binding site" evidence="9">
    <location>
        <position position="159"/>
    </location>
    <ligand>
        <name>Zn(2+)</name>
        <dbReference type="ChEBI" id="CHEBI:29105"/>
        <note>catalytic</note>
    </ligand>
</feature>
<dbReference type="Pfam" id="PF00431">
    <property type="entry name" value="CUB"/>
    <property type="match status" value="1"/>
</dbReference>
<keyword evidence="7" id="KW-1015">Disulfide bond</keyword>
<dbReference type="GO" id="GO:0006508">
    <property type="term" value="P:proteolysis"/>
    <property type="evidence" value="ECO:0007669"/>
    <property type="project" value="UniProtKB-KW"/>
</dbReference>
<feature type="binding site" evidence="9">
    <location>
        <position position="165"/>
    </location>
    <ligand>
        <name>Zn(2+)</name>
        <dbReference type="ChEBI" id="CHEBI:29105"/>
        <note>catalytic</note>
    </ligand>
</feature>
<evidence type="ECO:0000256" key="2">
    <source>
        <dbReference type="ARBA" id="ARBA00022670"/>
    </source>
</evidence>
<feature type="compositionally biased region" description="Basic and acidic residues" evidence="11">
    <location>
        <begin position="435"/>
        <end position="455"/>
    </location>
</feature>
<evidence type="ECO:0000256" key="8">
    <source>
        <dbReference type="PROSITE-ProRule" id="PRU00059"/>
    </source>
</evidence>
<keyword evidence="1" id="KW-0245">EGF-like domain</keyword>
<evidence type="ECO:0000256" key="5">
    <source>
        <dbReference type="ARBA" id="ARBA00022833"/>
    </source>
</evidence>
<evidence type="ECO:0000259" key="13">
    <source>
        <dbReference type="PROSITE" id="PS51864"/>
    </source>
</evidence>
<dbReference type="InterPro" id="IPR024079">
    <property type="entry name" value="MetalloPept_cat_dom_sf"/>
</dbReference>
<dbReference type="PRINTS" id="PR00480">
    <property type="entry name" value="ASTACIN"/>
</dbReference>
<evidence type="ECO:0000313" key="14">
    <source>
        <dbReference type="EMBL" id="KAG7156823.1"/>
    </source>
</evidence>
<dbReference type="GO" id="GO:0008270">
    <property type="term" value="F:zinc ion binding"/>
    <property type="evidence" value="ECO:0007669"/>
    <property type="project" value="UniProtKB-UniRule"/>
</dbReference>
<feature type="domain" description="Peptidase M12A" evidence="13">
    <location>
        <begin position="48"/>
        <end position="259"/>
    </location>
</feature>
<dbReference type="Proteomes" id="UP000747542">
    <property type="component" value="Unassembled WGS sequence"/>
</dbReference>
<keyword evidence="6 9" id="KW-0482">Metalloprotease</keyword>
<sequence length="455" mass="50552">MVGSLLLCSLALISSSFAQLQPADELTPDHQEAGDLYQHDIMLTPEQKAILQGQVRGQANLIFRWPEGNDGYPLVPYQFIDGVDEASVTAGIQHWESKTCIKFEQRQGTTDPHIKFEVLSGCWSYIGYLGWHADHVNGQTVSIGSGCSSLGVVTHEIGHAIGLFHMQSSPARDDFVLVLYDNILDGKSSNFDKQTVQQTNYHGVPYDYTSNMHYSSFGFSKNGKMTIATTDPNDQGLIGQRTGLSHRDALLVNRMYSCIQKWLSNCSLTVDCPERWLPRAIVYYCITVTEELRDDCSQNVTAEGTITSPNYPGNYPAQTCATWIIAPECKAPTITFTAFDVPCGDKLIISTVDRYSGPSNCGDQITSGQTFTASTNEMVLQFFAASTSHTGWSANLTFTDIVDCVNCGRRREGQEKEETEAGSRRTRQKQEEEETVRGTTEHNKDLTHYTSDQHQ</sequence>
<comment type="cofactor">
    <cofactor evidence="9 10">
        <name>Zn(2+)</name>
        <dbReference type="ChEBI" id="CHEBI:29105"/>
    </cofactor>
    <text evidence="9 10">Binds 1 zinc ion per subunit.</text>
</comment>
<dbReference type="CDD" id="cd00041">
    <property type="entry name" value="CUB"/>
    <property type="match status" value="1"/>
</dbReference>
<evidence type="ECO:0000256" key="10">
    <source>
        <dbReference type="RuleBase" id="RU361183"/>
    </source>
</evidence>
<comment type="caution">
    <text evidence="14">The sequence shown here is derived from an EMBL/GenBank/DDBJ whole genome shotgun (WGS) entry which is preliminary data.</text>
</comment>
<protein>
    <recommendedName>
        <fullName evidence="10">Metalloendopeptidase</fullName>
        <ecNumber evidence="10">3.4.24.-</ecNumber>
    </recommendedName>
</protein>
<keyword evidence="4 9" id="KW-0378">Hydrolase</keyword>
<dbReference type="Pfam" id="PF01400">
    <property type="entry name" value="Astacin"/>
    <property type="match status" value="1"/>
</dbReference>
<dbReference type="InterPro" id="IPR000859">
    <property type="entry name" value="CUB_dom"/>
</dbReference>
<dbReference type="SMART" id="SM00042">
    <property type="entry name" value="CUB"/>
    <property type="match status" value="1"/>
</dbReference>
<keyword evidence="15" id="KW-1185">Reference proteome</keyword>
<organism evidence="14 15">
    <name type="scientific">Homarus americanus</name>
    <name type="common">American lobster</name>
    <dbReference type="NCBI Taxonomy" id="6706"/>
    <lineage>
        <taxon>Eukaryota</taxon>
        <taxon>Metazoa</taxon>
        <taxon>Ecdysozoa</taxon>
        <taxon>Arthropoda</taxon>
        <taxon>Crustacea</taxon>
        <taxon>Multicrustacea</taxon>
        <taxon>Malacostraca</taxon>
        <taxon>Eumalacostraca</taxon>
        <taxon>Eucarida</taxon>
        <taxon>Decapoda</taxon>
        <taxon>Pleocyemata</taxon>
        <taxon>Astacidea</taxon>
        <taxon>Nephropoidea</taxon>
        <taxon>Nephropidae</taxon>
        <taxon>Homarus</taxon>
    </lineage>
</organism>
<keyword evidence="5 9" id="KW-0862">Zinc</keyword>
<dbReference type="GO" id="GO:0004222">
    <property type="term" value="F:metalloendopeptidase activity"/>
    <property type="evidence" value="ECO:0007669"/>
    <property type="project" value="UniProtKB-UniRule"/>
</dbReference>
<evidence type="ECO:0000256" key="11">
    <source>
        <dbReference type="SAM" id="MobiDB-lite"/>
    </source>
</evidence>
<reference evidence="14" key="1">
    <citation type="journal article" date="2021" name="Sci. Adv.">
        <title>The American lobster genome reveals insights on longevity, neural, and immune adaptations.</title>
        <authorList>
            <person name="Polinski J.M."/>
            <person name="Zimin A.V."/>
            <person name="Clark K.F."/>
            <person name="Kohn A.B."/>
            <person name="Sadowski N."/>
            <person name="Timp W."/>
            <person name="Ptitsyn A."/>
            <person name="Khanna P."/>
            <person name="Romanova D.Y."/>
            <person name="Williams P."/>
            <person name="Greenwood S.J."/>
            <person name="Moroz L.L."/>
            <person name="Walt D.R."/>
            <person name="Bodnar A.G."/>
        </authorList>
    </citation>
    <scope>NUCLEOTIDE SEQUENCE</scope>
    <source>
        <strain evidence="14">GMGI-L3</strain>
    </source>
</reference>
<feature type="binding site" evidence="9">
    <location>
        <position position="155"/>
    </location>
    <ligand>
        <name>Zn(2+)</name>
        <dbReference type="ChEBI" id="CHEBI:29105"/>
        <note>catalytic</note>
    </ligand>
</feature>
<feature type="region of interest" description="Disordered" evidence="11">
    <location>
        <begin position="411"/>
        <end position="455"/>
    </location>
</feature>
<feature type="signal peptide" evidence="10">
    <location>
        <begin position="1"/>
        <end position="18"/>
    </location>
</feature>
<dbReference type="EC" id="3.4.24.-" evidence="10"/>
<gene>
    <name evidence="14" type="primary">BP10-L5</name>
    <name evidence="14" type="ORF">Hamer_G024043</name>
</gene>
<feature type="active site" evidence="9">
    <location>
        <position position="156"/>
    </location>
</feature>
<dbReference type="EMBL" id="JAHLQT010038600">
    <property type="protein sequence ID" value="KAG7156823.1"/>
    <property type="molecule type" value="Genomic_DNA"/>
</dbReference>
<dbReference type="Gene3D" id="3.40.390.10">
    <property type="entry name" value="Collagenase (Catalytic Domain)"/>
    <property type="match status" value="1"/>
</dbReference>
<dbReference type="PANTHER" id="PTHR10127:SF780">
    <property type="entry name" value="METALLOENDOPEPTIDASE"/>
    <property type="match status" value="1"/>
</dbReference>
<feature type="non-terminal residue" evidence="14">
    <location>
        <position position="455"/>
    </location>
</feature>
<feature type="compositionally biased region" description="Basic and acidic residues" evidence="11">
    <location>
        <begin position="411"/>
        <end position="423"/>
    </location>
</feature>
<dbReference type="SMART" id="SM00235">
    <property type="entry name" value="ZnMc"/>
    <property type="match status" value="1"/>
</dbReference>
<feature type="domain" description="CUB" evidence="12">
    <location>
        <begin position="285"/>
        <end position="399"/>
    </location>
</feature>
<dbReference type="CDD" id="cd04280">
    <property type="entry name" value="ZnMc_astacin_like"/>
    <property type="match status" value="1"/>
</dbReference>
<evidence type="ECO:0000256" key="1">
    <source>
        <dbReference type="ARBA" id="ARBA00022536"/>
    </source>
</evidence>
<keyword evidence="2 9" id="KW-0645">Protease</keyword>
<feature type="chain" id="PRO_5035341073" description="Metalloendopeptidase" evidence="10">
    <location>
        <begin position="19"/>
        <end position="455"/>
    </location>
</feature>
<keyword evidence="3 9" id="KW-0479">Metal-binding</keyword>
<proteinExistence type="predicted"/>
<evidence type="ECO:0000256" key="6">
    <source>
        <dbReference type="ARBA" id="ARBA00023049"/>
    </source>
</evidence>
<evidence type="ECO:0000256" key="3">
    <source>
        <dbReference type="ARBA" id="ARBA00022723"/>
    </source>
</evidence>
<dbReference type="AlphaFoldDB" id="A0A8J5JLY4"/>
<dbReference type="InterPro" id="IPR035914">
    <property type="entry name" value="Sperma_CUB_dom_sf"/>
</dbReference>
<dbReference type="InterPro" id="IPR001506">
    <property type="entry name" value="Peptidase_M12A"/>
</dbReference>
<dbReference type="SUPFAM" id="SSF49854">
    <property type="entry name" value="Spermadhesin, CUB domain"/>
    <property type="match status" value="1"/>
</dbReference>
<evidence type="ECO:0000256" key="7">
    <source>
        <dbReference type="ARBA" id="ARBA00023157"/>
    </source>
</evidence>
<accession>A0A8J5JLY4</accession>
<dbReference type="SUPFAM" id="SSF55486">
    <property type="entry name" value="Metalloproteases ('zincins'), catalytic domain"/>
    <property type="match status" value="1"/>
</dbReference>
<name>A0A8J5JLY4_HOMAM</name>
<dbReference type="PROSITE" id="PS51864">
    <property type="entry name" value="ASTACIN"/>
    <property type="match status" value="1"/>
</dbReference>
<evidence type="ECO:0000259" key="12">
    <source>
        <dbReference type="PROSITE" id="PS01180"/>
    </source>
</evidence>
<dbReference type="InterPro" id="IPR034035">
    <property type="entry name" value="Astacin-like_dom"/>
</dbReference>
<comment type="caution">
    <text evidence="8">Lacks conserved residue(s) required for the propagation of feature annotation.</text>
</comment>
<evidence type="ECO:0000313" key="15">
    <source>
        <dbReference type="Proteomes" id="UP000747542"/>
    </source>
</evidence>
<evidence type="ECO:0000256" key="4">
    <source>
        <dbReference type="ARBA" id="ARBA00022801"/>
    </source>
</evidence>
<dbReference type="InterPro" id="IPR006026">
    <property type="entry name" value="Peptidase_Metallo"/>
</dbReference>
<evidence type="ECO:0000256" key="9">
    <source>
        <dbReference type="PROSITE-ProRule" id="PRU01211"/>
    </source>
</evidence>
<keyword evidence="10" id="KW-0732">Signal</keyword>
<dbReference type="PANTHER" id="PTHR10127">
    <property type="entry name" value="DISCOIDIN, CUB, EGF, LAMININ , AND ZINC METALLOPROTEASE DOMAIN CONTAINING"/>
    <property type="match status" value="1"/>
</dbReference>
<dbReference type="Gene3D" id="2.60.120.290">
    <property type="entry name" value="Spermadhesin, CUB domain"/>
    <property type="match status" value="1"/>
</dbReference>
<dbReference type="PROSITE" id="PS01180">
    <property type="entry name" value="CUB"/>
    <property type="match status" value="1"/>
</dbReference>